<gene>
    <name evidence="5" type="ordered locus">Spirs_1348</name>
</gene>
<dbReference type="STRING" id="573413.Spirs_1348"/>
<dbReference type="SMART" id="SM01130">
    <property type="entry name" value="DHDPS"/>
    <property type="match status" value="1"/>
</dbReference>
<dbReference type="PANTHER" id="PTHR12128:SF66">
    <property type="entry name" value="4-HYDROXY-2-OXOGLUTARATE ALDOLASE, MITOCHONDRIAL"/>
    <property type="match status" value="1"/>
</dbReference>
<dbReference type="SUPFAM" id="SSF51569">
    <property type="entry name" value="Aldolase"/>
    <property type="match status" value="1"/>
</dbReference>
<dbReference type="HOGENOM" id="CLU_049343_2_0_12"/>
<dbReference type="RefSeq" id="WP_013253939.1">
    <property type="nucleotide sequence ID" value="NC_014364.1"/>
</dbReference>
<protein>
    <submittedName>
        <fullName evidence="5">Dihydrodipicolinate synthetase</fullName>
    </submittedName>
</protein>
<accession>E1R453</accession>
<feature type="active site" description="Proton donor/acceptor" evidence="4">
    <location>
        <position position="142"/>
    </location>
</feature>
<feature type="active site" description="Schiff-base intermediate with substrate" evidence="4">
    <location>
        <position position="170"/>
    </location>
</feature>
<dbReference type="PIRSF" id="PIRSF001365">
    <property type="entry name" value="DHDPS"/>
    <property type="match status" value="1"/>
</dbReference>
<dbReference type="GO" id="GO:0008840">
    <property type="term" value="F:4-hydroxy-tetrahydrodipicolinate synthase activity"/>
    <property type="evidence" value="ECO:0007669"/>
    <property type="project" value="TreeGrafter"/>
</dbReference>
<dbReference type="CDD" id="cd00408">
    <property type="entry name" value="DHDPS-like"/>
    <property type="match status" value="1"/>
</dbReference>
<evidence type="ECO:0000256" key="3">
    <source>
        <dbReference type="PIRNR" id="PIRNR001365"/>
    </source>
</evidence>
<organism evidence="5 6">
    <name type="scientific">Sediminispirochaeta smaragdinae (strain DSM 11293 / JCM 15392 / SEBR 4228)</name>
    <name type="common">Spirochaeta smaragdinae</name>
    <dbReference type="NCBI Taxonomy" id="573413"/>
    <lineage>
        <taxon>Bacteria</taxon>
        <taxon>Pseudomonadati</taxon>
        <taxon>Spirochaetota</taxon>
        <taxon>Spirochaetia</taxon>
        <taxon>Spirochaetales</taxon>
        <taxon>Spirochaetaceae</taxon>
        <taxon>Sediminispirochaeta</taxon>
    </lineage>
</organism>
<dbReference type="InterPro" id="IPR002220">
    <property type="entry name" value="DapA-like"/>
</dbReference>
<dbReference type="AlphaFoldDB" id="E1R453"/>
<dbReference type="EMBL" id="CP002116">
    <property type="protein sequence ID" value="ADK80475.1"/>
    <property type="molecule type" value="Genomic_DNA"/>
</dbReference>
<sequence length="313" mass="35226">MRKEIVSGVYPTMVTPFKENLAIDYEALECLMNWYSEKEIDGLFSVCQSSAMFELSRRERKQLCRKTVELSRGRFPVMASGHISDSISDQVDELMDMAEAGADALVLVSNRLASPDQNDTVWLTSLEKLMAALPDTVPLGLYECPYPYKRLLSEEVLIALIATKRFQFIKDTCCSPSLIAKRAALAKGSNVKFFNANAATLLYSLRQGYAGYSGVMANFHPELYRKLCHDWESMGKSAEELQNYIGTASVIEYQSYPANAKYALMKEGIFSTEICRRSDARYTILSDSQRLEVDQFRALSADMCARFLSERGA</sequence>
<evidence type="ECO:0000313" key="6">
    <source>
        <dbReference type="Proteomes" id="UP000002318"/>
    </source>
</evidence>
<dbReference type="OrthoDB" id="9796205at2"/>
<reference evidence="5 6" key="1">
    <citation type="journal article" date="2010" name="Stand. Genomic Sci.">
        <title>Complete genome sequence of Spirochaeta smaragdinae type strain (SEBR 4228).</title>
        <authorList>
            <person name="Mavromatis K."/>
            <person name="Yasawong M."/>
            <person name="Chertkov O."/>
            <person name="Lapidus A."/>
            <person name="Lucas S."/>
            <person name="Nolan M."/>
            <person name="Del Rio T.G."/>
            <person name="Tice H."/>
            <person name="Cheng J.F."/>
            <person name="Pitluck S."/>
            <person name="Liolios K."/>
            <person name="Ivanova N."/>
            <person name="Tapia R."/>
            <person name="Han C."/>
            <person name="Bruce D."/>
            <person name="Goodwin L."/>
            <person name="Pati A."/>
            <person name="Chen A."/>
            <person name="Palaniappan K."/>
            <person name="Land M."/>
            <person name="Hauser L."/>
            <person name="Chang Y.J."/>
            <person name="Jeffries C.D."/>
            <person name="Detter J.C."/>
            <person name="Rohde M."/>
            <person name="Brambilla E."/>
            <person name="Spring S."/>
            <person name="Goker M."/>
            <person name="Sikorski J."/>
            <person name="Woyke T."/>
            <person name="Bristow J."/>
            <person name="Eisen J.A."/>
            <person name="Markowitz V."/>
            <person name="Hugenholtz P."/>
            <person name="Klenk H.P."/>
            <person name="Kyrpides N.C."/>
        </authorList>
    </citation>
    <scope>NUCLEOTIDE SEQUENCE [LARGE SCALE GENOMIC DNA]</scope>
    <source>
        <strain evidence="6">DSM 11293 / JCM 15392 / SEBR 4228</strain>
    </source>
</reference>
<dbReference type="KEGG" id="ssm:Spirs_1348"/>
<dbReference type="eggNOG" id="COG0329">
    <property type="taxonomic scope" value="Bacteria"/>
</dbReference>
<dbReference type="InterPro" id="IPR013785">
    <property type="entry name" value="Aldolase_TIM"/>
</dbReference>
<name>E1R453_SEDSS</name>
<dbReference type="Proteomes" id="UP000002318">
    <property type="component" value="Chromosome"/>
</dbReference>
<evidence type="ECO:0000256" key="4">
    <source>
        <dbReference type="PIRSR" id="PIRSR001365-1"/>
    </source>
</evidence>
<dbReference type="Gene3D" id="3.20.20.70">
    <property type="entry name" value="Aldolase class I"/>
    <property type="match status" value="1"/>
</dbReference>
<evidence type="ECO:0000256" key="2">
    <source>
        <dbReference type="ARBA" id="ARBA00023239"/>
    </source>
</evidence>
<keyword evidence="2 3" id="KW-0456">Lyase</keyword>
<proteinExistence type="inferred from homology"/>
<keyword evidence="6" id="KW-1185">Reference proteome</keyword>
<dbReference type="Pfam" id="PF00701">
    <property type="entry name" value="DHDPS"/>
    <property type="match status" value="1"/>
</dbReference>
<evidence type="ECO:0000313" key="5">
    <source>
        <dbReference type="EMBL" id="ADK80475.1"/>
    </source>
</evidence>
<comment type="similarity">
    <text evidence="1 3">Belongs to the DapA family.</text>
</comment>
<evidence type="ECO:0000256" key="1">
    <source>
        <dbReference type="ARBA" id="ARBA00007592"/>
    </source>
</evidence>
<dbReference type="PANTHER" id="PTHR12128">
    <property type="entry name" value="DIHYDRODIPICOLINATE SYNTHASE"/>
    <property type="match status" value="1"/>
</dbReference>